<proteinExistence type="predicted"/>
<dbReference type="Pfam" id="PF00583">
    <property type="entry name" value="Acetyltransf_1"/>
    <property type="match status" value="1"/>
</dbReference>
<gene>
    <name evidence="2" type="ORF">GCM10012280_33480</name>
</gene>
<dbReference type="Gene3D" id="3.40.630.30">
    <property type="match status" value="1"/>
</dbReference>
<dbReference type="InterPro" id="IPR000182">
    <property type="entry name" value="GNAT_dom"/>
</dbReference>
<evidence type="ECO:0000259" key="1">
    <source>
        <dbReference type="PROSITE" id="PS51186"/>
    </source>
</evidence>
<comment type="caution">
    <text evidence="2">The sequence shown here is derived from an EMBL/GenBank/DDBJ whole genome shotgun (WGS) entry which is preliminary data.</text>
</comment>
<keyword evidence="3" id="KW-1185">Reference proteome</keyword>
<reference evidence="2" key="2">
    <citation type="submission" date="2020-09" db="EMBL/GenBank/DDBJ databases">
        <authorList>
            <person name="Sun Q."/>
            <person name="Zhou Y."/>
        </authorList>
    </citation>
    <scope>NUCLEOTIDE SEQUENCE</scope>
    <source>
        <strain evidence="2">CGMCC 4.7201</strain>
    </source>
</reference>
<accession>A0A918DYX2</accession>
<reference evidence="2" key="1">
    <citation type="journal article" date="2014" name="Int. J. Syst. Evol. Microbiol.">
        <title>Complete genome sequence of Corynebacterium casei LMG S-19264T (=DSM 44701T), isolated from a smear-ripened cheese.</title>
        <authorList>
            <consortium name="US DOE Joint Genome Institute (JGI-PGF)"/>
            <person name="Walter F."/>
            <person name="Albersmeier A."/>
            <person name="Kalinowski J."/>
            <person name="Ruckert C."/>
        </authorList>
    </citation>
    <scope>NUCLEOTIDE SEQUENCE</scope>
    <source>
        <strain evidence="2">CGMCC 4.7201</strain>
    </source>
</reference>
<sequence>MPESEIARRAARAAAWMTVVTEAPPARTEILRRLERYYDAVPRSAARTEHMGPLVLFVRNGAGWPYYARPRLAGEQGGPTTVTGQDVRAVRERQRELAIPEAFEWVDETTPSMRWAAREAGLHVHMHPLLALDPEAFTPVSAPEGPVEIRRVEADAEDLAVIHSVPVVAFSTSGTERGSAGTAERDLAAVGEQPEAIEALRGRLRAGRTVMYVAYGPQGPIAAGSHQPVGDTTEIVGVGTLPAYRRGGLGAAVTSALAQDALAGGASLIFLSADSEAVARVYERVGFRRTATAGIAEPPPPPTPPQG</sequence>
<dbReference type="EMBL" id="BMMS01000013">
    <property type="protein sequence ID" value="GGO89680.1"/>
    <property type="molecule type" value="Genomic_DNA"/>
</dbReference>
<evidence type="ECO:0000313" key="2">
    <source>
        <dbReference type="EMBL" id="GGO89680.1"/>
    </source>
</evidence>
<organism evidence="2 3">
    <name type="scientific">Wenjunlia tyrosinilytica</name>
    <dbReference type="NCBI Taxonomy" id="1544741"/>
    <lineage>
        <taxon>Bacteria</taxon>
        <taxon>Bacillati</taxon>
        <taxon>Actinomycetota</taxon>
        <taxon>Actinomycetes</taxon>
        <taxon>Kitasatosporales</taxon>
        <taxon>Streptomycetaceae</taxon>
        <taxon>Wenjunlia</taxon>
    </lineage>
</organism>
<name>A0A918DYX2_9ACTN</name>
<dbReference type="Proteomes" id="UP000641932">
    <property type="component" value="Unassembled WGS sequence"/>
</dbReference>
<dbReference type="SUPFAM" id="SSF55729">
    <property type="entry name" value="Acyl-CoA N-acyltransferases (Nat)"/>
    <property type="match status" value="1"/>
</dbReference>
<dbReference type="PROSITE" id="PS51186">
    <property type="entry name" value="GNAT"/>
    <property type="match status" value="1"/>
</dbReference>
<dbReference type="AlphaFoldDB" id="A0A918DYX2"/>
<dbReference type="GO" id="GO:0016747">
    <property type="term" value="F:acyltransferase activity, transferring groups other than amino-acyl groups"/>
    <property type="evidence" value="ECO:0007669"/>
    <property type="project" value="InterPro"/>
</dbReference>
<dbReference type="InterPro" id="IPR016181">
    <property type="entry name" value="Acyl_CoA_acyltransferase"/>
</dbReference>
<feature type="domain" description="N-acetyltransferase" evidence="1">
    <location>
        <begin position="147"/>
        <end position="307"/>
    </location>
</feature>
<protein>
    <recommendedName>
        <fullName evidence="1">N-acetyltransferase domain-containing protein</fullName>
    </recommendedName>
</protein>
<evidence type="ECO:0000313" key="3">
    <source>
        <dbReference type="Proteomes" id="UP000641932"/>
    </source>
</evidence>
<dbReference type="CDD" id="cd04301">
    <property type="entry name" value="NAT_SF"/>
    <property type="match status" value="1"/>
</dbReference>